<name>A0A2I0WCZ8_9ASPA</name>
<reference evidence="2 3" key="1">
    <citation type="journal article" date="2016" name="Sci. Rep.">
        <title>The Dendrobium catenatum Lindl. genome sequence provides insights into polysaccharide synthase, floral development and adaptive evolution.</title>
        <authorList>
            <person name="Zhang G.Q."/>
            <person name="Xu Q."/>
            <person name="Bian C."/>
            <person name="Tsai W.C."/>
            <person name="Yeh C.M."/>
            <person name="Liu K.W."/>
            <person name="Yoshida K."/>
            <person name="Zhang L.S."/>
            <person name="Chang S.B."/>
            <person name="Chen F."/>
            <person name="Shi Y."/>
            <person name="Su Y.Y."/>
            <person name="Zhang Y.Q."/>
            <person name="Chen L.J."/>
            <person name="Yin Y."/>
            <person name="Lin M."/>
            <person name="Huang H."/>
            <person name="Deng H."/>
            <person name="Wang Z.W."/>
            <person name="Zhu S.L."/>
            <person name="Zhao X."/>
            <person name="Deng C."/>
            <person name="Niu S.C."/>
            <person name="Huang J."/>
            <person name="Wang M."/>
            <person name="Liu G.H."/>
            <person name="Yang H.J."/>
            <person name="Xiao X.J."/>
            <person name="Hsiao Y.Y."/>
            <person name="Wu W.L."/>
            <person name="Chen Y.Y."/>
            <person name="Mitsuda N."/>
            <person name="Ohme-Takagi M."/>
            <person name="Luo Y.B."/>
            <person name="Van de Peer Y."/>
            <person name="Liu Z.J."/>
        </authorList>
    </citation>
    <scope>NUCLEOTIDE SEQUENCE [LARGE SCALE GENOMIC DNA]</scope>
    <source>
        <tissue evidence="2">The whole plant</tissue>
    </source>
</reference>
<dbReference type="PANTHER" id="PTHR13683">
    <property type="entry name" value="ASPARTYL PROTEASES"/>
    <property type="match status" value="1"/>
</dbReference>
<dbReference type="InterPro" id="IPR032799">
    <property type="entry name" value="TAXi_C"/>
</dbReference>
<evidence type="ECO:0000313" key="3">
    <source>
        <dbReference type="Proteomes" id="UP000233837"/>
    </source>
</evidence>
<reference evidence="2 3" key="2">
    <citation type="journal article" date="2017" name="Nature">
        <title>The Apostasia genome and the evolution of orchids.</title>
        <authorList>
            <person name="Zhang G.Q."/>
            <person name="Liu K.W."/>
            <person name="Li Z."/>
            <person name="Lohaus R."/>
            <person name="Hsiao Y.Y."/>
            <person name="Niu S.C."/>
            <person name="Wang J.Y."/>
            <person name="Lin Y.C."/>
            <person name="Xu Q."/>
            <person name="Chen L.J."/>
            <person name="Yoshida K."/>
            <person name="Fujiwara S."/>
            <person name="Wang Z.W."/>
            <person name="Zhang Y.Q."/>
            <person name="Mitsuda N."/>
            <person name="Wang M."/>
            <person name="Liu G.H."/>
            <person name="Pecoraro L."/>
            <person name="Huang H.X."/>
            <person name="Xiao X.J."/>
            <person name="Lin M."/>
            <person name="Wu X.Y."/>
            <person name="Wu W.L."/>
            <person name="Chen Y.Y."/>
            <person name="Chang S.B."/>
            <person name="Sakamoto S."/>
            <person name="Ohme-Takagi M."/>
            <person name="Yagi M."/>
            <person name="Zeng S.J."/>
            <person name="Shen C.Y."/>
            <person name="Yeh C.M."/>
            <person name="Luo Y.B."/>
            <person name="Tsai W.C."/>
            <person name="Van de Peer Y."/>
            <person name="Liu Z.J."/>
        </authorList>
    </citation>
    <scope>NUCLEOTIDE SEQUENCE [LARGE SCALE GENOMIC DNA]</scope>
    <source>
        <tissue evidence="2">The whole plant</tissue>
    </source>
</reference>
<dbReference type="SUPFAM" id="SSF50630">
    <property type="entry name" value="Acid proteases"/>
    <property type="match status" value="1"/>
</dbReference>
<dbReference type="GO" id="GO:0004190">
    <property type="term" value="F:aspartic-type endopeptidase activity"/>
    <property type="evidence" value="ECO:0007669"/>
    <property type="project" value="InterPro"/>
</dbReference>
<dbReference type="STRING" id="906689.A0A2I0WCZ8"/>
<dbReference type="GO" id="GO:0006508">
    <property type="term" value="P:proteolysis"/>
    <property type="evidence" value="ECO:0007669"/>
    <property type="project" value="InterPro"/>
</dbReference>
<dbReference type="PANTHER" id="PTHR13683:SF768">
    <property type="entry name" value="EUKARYOTIC ASPARTYL PROTEASE FAMILY PROTEIN"/>
    <property type="match status" value="1"/>
</dbReference>
<dbReference type="InterPro" id="IPR001461">
    <property type="entry name" value="Aspartic_peptidase_A1"/>
</dbReference>
<protein>
    <submittedName>
        <fullName evidence="2">Aspartic proteinase nepenthesin-2</fullName>
    </submittedName>
</protein>
<keyword evidence="3" id="KW-1185">Reference proteome</keyword>
<proteinExistence type="predicted"/>
<evidence type="ECO:0000313" key="2">
    <source>
        <dbReference type="EMBL" id="PKU73535.1"/>
    </source>
</evidence>
<accession>A0A2I0WCZ8</accession>
<organism evidence="2 3">
    <name type="scientific">Dendrobium catenatum</name>
    <dbReference type="NCBI Taxonomy" id="906689"/>
    <lineage>
        <taxon>Eukaryota</taxon>
        <taxon>Viridiplantae</taxon>
        <taxon>Streptophyta</taxon>
        <taxon>Embryophyta</taxon>
        <taxon>Tracheophyta</taxon>
        <taxon>Spermatophyta</taxon>
        <taxon>Magnoliopsida</taxon>
        <taxon>Liliopsida</taxon>
        <taxon>Asparagales</taxon>
        <taxon>Orchidaceae</taxon>
        <taxon>Epidendroideae</taxon>
        <taxon>Malaxideae</taxon>
        <taxon>Dendrobiinae</taxon>
        <taxon>Dendrobium</taxon>
    </lineage>
</organism>
<gene>
    <name evidence="2" type="primary">nep2</name>
    <name evidence="2" type="ORF">MA16_Dca008099</name>
</gene>
<evidence type="ECO:0000259" key="1">
    <source>
        <dbReference type="Pfam" id="PF14541"/>
    </source>
</evidence>
<dbReference type="AlphaFoldDB" id="A0A2I0WCZ8"/>
<dbReference type="Proteomes" id="UP000233837">
    <property type="component" value="Unassembled WGS sequence"/>
</dbReference>
<feature type="domain" description="Xylanase inhibitor C-terminal" evidence="1">
    <location>
        <begin position="39"/>
        <end position="92"/>
    </location>
</feature>
<dbReference type="Gene3D" id="2.40.70.10">
    <property type="entry name" value="Acid Proteases"/>
    <property type="match status" value="1"/>
</dbReference>
<dbReference type="InterPro" id="IPR021109">
    <property type="entry name" value="Peptidase_aspartic_dom_sf"/>
</dbReference>
<dbReference type="Pfam" id="PF14541">
    <property type="entry name" value="TAXi_C"/>
    <property type="match status" value="1"/>
</dbReference>
<sequence>MKPNQIFTYLRESSLNSIRLYCENSSESTLPPYNCCLSHYHVTMKSIGVAGTSLKLSTDIFQTGDMRGTIIDSGTTLAYLPEDAFKPLMNAVCSLSLCW</sequence>
<dbReference type="EMBL" id="KZ502741">
    <property type="protein sequence ID" value="PKU73535.1"/>
    <property type="molecule type" value="Genomic_DNA"/>
</dbReference>